<keyword evidence="2 5" id="KW-0812">Transmembrane</keyword>
<name>A0A2H0KPW2_9BACT</name>
<dbReference type="PANTHER" id="PTHR42723">
    <property type="entry name" value="CHLOROPHYLL SYNTHASE"/>
    <property type="match status" value="1"/>
</dbReference>
<evidence type="ECO:0000256" key="1">
    <source>
        <dbReference type="ARBA" id="ARBA00004141"/>
    </source>
</evidence>
<dbReference type="GO" id="GO:0016020">
    <property type="term" value="C:membrane"/>
    <property type="evidence" value="ECO:0007669"/>
    <property type="project" value="UniProtKB-SubCell"/>
</dbReference>
<protein>
    <recommendedName>
        <fullName evidence="8">Decaprenyl-phosphate phosphoribosyltransferase</fullName>
    </recommendedName>
</protein>
<dbReference type="EMBL" id="PCVL01000030">
    <property type="protein sequence ID" value="PIQ72553.1"/>
    <property type="molecule type" value="Genomic_DNA"/>
</dbReference>
<evidence type="ECO:0000313" key="6">
    <source>
        <dbReference type="EMBL" id="PIQ72553.1"/>
    </source>
</evidence>
<feature type="transmembrane region" description="Helical" evidence="5">
    <location>
        <begin position="291"/>
        <end position="314"/>
    </location>
</feature>
<accession>A0A2H0KPW2</accession>
<evidence type="ECO:0000256" key="3">
    <source>
        <dbReference type="ARBA" id="ARBA00022989"/>
    </source>
</evidence>
<dbReference type="InterPro" id="IPR044878">
    <property type="entry name" value="UbiA_sf"/>
</dbReference>
<dbReference type="InterPro" id="IPR050475">
    <property type="entry name" value="Prenyltransferase_related"/>
</dbReference>
<evidence type="ECO:0000313" key="7">
    <source>
        <dbReference type="Proteomes" id="UP000229570"/>
    </source>
</evidence>
<evidence type="ECO:0008006" key="8">
    <source>
        <dbReference type="Google" id="ProtNLM"/>
    </source>
</evidence>
<dbReference type="GO" id="GO:0016765">
    <property type="term" value="F:transferase activity, transferring alkyl or aryl (other than methyl) groups"/>
    <property type="evidence" value="ECO:0007669"/>
    <property type="project" value="InterPro"/>
</dbReference>
<reference evidence="6 7" key="1">
    <citation type="submission" date="2017-09" db="EMBL/GenBank/DDBJ databases">
        <title>Depth-based differentiation of microbial function through sediment-hosted aquifers and enrichment of novel symbionts in the deep terrestrial subsurface.</title>
        <authorList>
            <person name="Probst A.J."/>
            <person name="Ladd B."/>
            <person name="Jarett J.K."/>
            <person name="Geller-Mcgrath D.E."/>
            <person name="Sieber C.M."/>
            <person name="Emerson J.B."/>
            <person name="Anantharaman K."/>
            <person name="Thomas B.C."/>
            <person name="Malmstrom R."/>
            <person name="Stieglmeier M."/>
            <person name="Klingl A."/>
            <person name="Woyke T."/>
            <person name="Ryan C.M."/>
            <person name="Banfield J.F."/>
        </authorList>
    </citation>
    <scope>NUCLEOTIDE SEQUENCE [LARGE SCALE GENOMIC DNA]</scope>
    <source>
        <strain evidence="6">CG11_big_fil_rev_8_21_14_0_20_35_14</strain>
    </source>
</reference>
<feature type="transmembrane region" description="Helical" evidence="5">
    <location>
        <begin position="94"/>
        <end position="113"/>
    </location>
</feature>
<dbReference type="Proteomes" id="UP000229570">
    <property type="component" value="Unassembled WGS sequence"/>
</dbReference>
<sequence length="315" mass="36629">MTAEDDNSIIMKKKFFVLLRALRVSQWVKNLVVFTAIIFSGKLFDFPILLNTIYAFLIFCLLSSTSYVLNDIIDYPYDRKHKIKRYRPIASGEISLQQASFIVFILTLVSLILSLFFSLPFFFLSLLFILLHFFYSLYLKKYPTIDLFTISFSFMIRAFAGEVASGYHIPIWLTLTIFFISLFMATIKRHAELVTHGTETRESLFRYKEHYLDFLTQTFAAATILAYSTYTYVEKPPQIQTLFSSFITEVFPGFEARKWMMLTIPLVVYGIARYAQLLYERTEGERPEKLITSDVPLIVTIGLWGTIVVSLIYLL</sequence>
<dbReference type="AlphaFoldDB" id="A0A2H0KPW2"/>
<feature type="transmembrane region" description="Helical" evidence="5">
    <location>
        <begin position="53"/>
        <end position="73"/>
    </location>
</feature>
<keyword evidence="3 5" id="KW-1133">Transmembrane helix</keyword>
<dbReference type="Gene3D" id="1.10.357.140">
    <property type="entry name" value="UbiA prenyltransferase"/>
    <property type="match status" value="1"/>
</dbReference>
<dbReference type="InterPro" id="IPR000537">
    <property type="entry name" value="UbiA_prenyltransferase"/>
</dbReference>
<evidence type="ECO:0000256" key="2">
    <source>
        <dbReference type="ARBA" id="ARBA00022692"/>
    </source>
</evidence>
<keyword evidence="4 5" id="KW-0472">Membrane</keyword>
<dbReference type="CDD" id="cd13963">
    <property type="entry name" value="PT_UbiA_2"/>
    <property type="match status" value="1"/>
</dbReference>
<gene>
    <name evidence="6" type="ORF">COV86_02460</name>
</gene>
<feature type="transmembrane region" description="Helical" evidence="5">
    <location>
        <begin position="21"/>
        <end position="41"/>
    </location>
</feature>
<dbReference type="Pfam" id="PF01040">
    <property type="entry name" value="UbiA"/>
    <property type="match status" value="1"/>
</dbReference>
<feature type="transmembrane region" description="Helical" evidence="5">
    <location>
        <begin position="119"/>
        <end position="138"/>
    </location>
</feature>
<feature type="transmembrane region" description="Helical" evidence="5">
    <location>
        <begin position="169"/>
        <end position="187"/>
    </location>
</feature>
<feature type="transmembrane region" description="Helical" evidence="5">
    <location>
        <begin position="211"/>
        <end position="233"/>
    </location>
</feature>
<organism evidence="6 7">
    <name type="scientific">Candidatus Roizmanbacteria bacterium CG11_big_fil_rev_8_21_14_0_20_35_14</name>
    <dbReference type="NCBI Taxonomy" id="1974855"/>
    <lineage>
        <taxon>Bacteria</taxon>
        <taxon>Candidatus Roizmaniibacteriota</taxon>
    </lineage>
</organism>
<evidence type="ECO:0000256" key="5">
    <source>
        <dbReference type="SAM" id="Phobius"/>
    </source>
</evidence>
<comment type="caution">
    <text evidence="6">The sequence shown here is derived from an EMBL/GenBank/DDBJ whole genome shotgun (WGS) entry which is preliminary data.</text>
</comment>
<comment type="subcellular location">
    <subcellularLocation>
        <location evidence="1">Membrane</location>
        <topology evidence="1">Multi-pass membrane protein</topology>
    </subcellularLocation>
</comment>
<dbReference type="PANTHER" id="PTHR42723:SF1">
    <property type="entry name" value="CHLOROPHYLL SYNTHASE, CHLOROPLASTIC"/>
    <property type="match status" value="1"/>
</dbReference>
<evidence type="ECO:0000256" key="4">
    <source>
        <dbReference type="ARBA" id="ARBA00023136"/>
    </source>
</evidence>
<proteinExistence type="predicted"/>